<dbReference type="InterPro" id="IPR013216">
    <property type="entry name" value="Methyltransf_11"/>
</dbReference>
<feature type="domain" description="Methyltransferase type 11" evidence="1">
    <location>
        <begin position="47"/>
        <end position="135"/>
    </location>
</feature>
<dbReference type="SUPFAM" id="SSF53335">
    <property type="entry name" value="S-adenosyl-L-methionine-dependent methyltransferases"/>
    <property type="match status" value="1"/>
</dbReference>
<dbReference type="RefSeq" id="WP_377911238.1">
    <property type="nucleotide sequence ID" value="NZ_JBHSKS010000001.1"/>
</dbReference>
<dbReference type="Gene3D" id="3.40.50.150">
    <property type="entry name" value="Vaccinia Virus protein VP39"/>
    <property type="match status" value="1"/>
</dbReference>
<dbReference type="GO" id="GO:0008168">
    <property type="term" value="F:methyltransferase activity"/>
    <property type="evidence" value="ECO:0007669"/>
    <property type="project" value="UniProtKB-KW"/>
</dbReference>
<sequence length="238" mass="28176">MENIKEYIKDWFIDVDINKVPPSLYIIRKTLLKAVNQSKPKLKGKVLDLGCGIMPYKEYLYTPEIDEYIGIDLQEPTAYQNFIKPDLYWDGKHIPLEDSSCDFVIATEFLEHYFDTFHILSEINRVLKNGGVLFFTVPTVWPLHAIPYDYHRFTPHALYEYFQKSGFSKWDVRALGGIHISVALILSFWFEKIPENRRIWFLGKFLKIAIKFLMKRDREIFDFKNGDFYSGLYGFVQK</sequence>
<comment type="caution">
    <text evidence="2">The sequence shown here is derived from an EMBL/GenBank/DDBJ whole genome shotgun (WGS) entry which is preliminary data.</text>
</comment>
<dbReference type="EC" id="2.1.1.-" evidence="2"/>
<evidence type="ECO:0000313" key="3">
    <source>
        <dbReference type="Proteomes" id="UP001596163"/>
    </source>
</evidence>
<keyword evidence="2" id="KW-0808">Transferase</keyword>
<protein>
    <submittedName>
        <fullName evidence="2">Class I SAM-dependent methyltransferase</fullName>
        <ecNumber evidence="2">2.1.1.-</ecNumber>
    </submittedName>
</protein>
<dbReference type="Pfam" id="PF08241">
    <property type="entry name" value="Methyltransf_11"/>
    <property type="match status" value="1"/>
</dbReference>
<dbReference type="EMBL" id="JBHSKS010000001">
    <property type="protein sequence ID" value="MFC5190298.1"/>
    <property type="molecule type" value="Genomic_DNA"/>
</dbReference>
<evidence type="ECO:0000313" key="2">
    <source>
        <dbReference type="EMBL" id="MFC5190298.1"/>
    </source>
</evidence>
<dbReference type="CDD" id="cd02440">
    <property type="entry name" value="AdoMet_MTases"/>
    <property type="match status" value="1"/>
</dbReference>
<accession>A0ABW0BR60</accession>
<evidence type="ECO:0000259" key="1">
    <source>
        <dbReference type="Pfam" id="PF08241"/>
    </source>
</evidence>
<proteinExistence type="predicted"/>
<name>A0ABW0BR60_9BACT</name>
<dbReference type="Proteomes" id="UP001596163">
    <property type="component" value="Unassembled WGS sequence"/>
</dbReference>
<keyword evidence="2" id="KW-0489">Methyltransferase</keyword>
<dbReference type="GO" id="GO:0032259">
    <property type="term" value="P:methylation"/>
    <property type="evidence" value="ECO:0007669"/>
    <property type="project" value="UniProtKB-KW"/>
</dbReference>
<organism evidence="2 3">
    <name type="scientific">Algoriphagus aquatilis</name>
    <dbReference type="NCBI Taxonomy" id="490186"/>
    <lineage>
        <taxon>Bacteria</taxon>
        <taxon>Pseudomonadati</taxon>
        <taxon>Bacteroidota</taxon>
        <taxon>Cytophagia</taxon>
        <taxon>Cytophagales</taxon>
        <taxon>Cyclobacteriaceae</taxon>
        <taxon>Algoriphagus</taxon>
    </lineage>
</organism>
<keyword evidence="3" id="KW-1185">Reference proteome</keyword>
<reference evidence="3" key="1">
    <citation type="journal article" date="2019" name="Int. J. Syst. Evol. Microbiol.">
        <title>The Global Catalogue of Microorganisms (GCM) 10K type strain sequencing project: providing services to taxonomists for standard genome sequencing and annotation.</title>
        <authorList>
            <consortium name="The Broad Institute Genomics Platform"/>
            <consortium name="The Broad Institute Genome Sequencing Center for Infectious Disease"/>
            <person name="Wu L."/>
            <person name="Ma J."/>
        </authorList>
    </citation>
    <scope>NUCLEOTIDE SEQUENCE [LARGE SCALE GENOMIC DNA]</scope>
    <source>
        <strain evidence="3">CGMCC 1.7030</strain>
    </source>
</reference>
<gene>
    <name evidence="2" type="ORF">ACFPIK_00860</name>
</gene>
<dbReference type="InterPro" id="IPR029063">
    <property type="entry name" value="SAM-dependent_MTases_sf"/>
</dbReference>